<gene>
    <name evidence="14" type="primary">ccmB</name>
    <name evidence="14" type="ORF">GT348_01675</name>
</gene>
<feature type="transmembrane region" description="Helical" evidence="13">
    <location>
        <begin position="161"/>
        <end position="183"/>
    </location>
</feature>
<keyword evidence="8 13" id="KW-0812">Transmembrane</keyword>
<feature type="transmembrane region" description="Helical" evidence="13">
    <location>
        <begin position="128"/>
        <end position="154"/>
    </location>
</feature>
<dbReference type="RefSeq" id="WP_160618243.1">
    <property type="nucleotide sequence ID" value="NZ_CP047652.1"/>
</dbReference>
<evidence type="ECO:0000256" key="13">
    <source>
        <dbReference type="SAM" id="Phobius"/>
    </source>
</evidence>
<evidence type="ECO:0000256" key="3">
    <source>
        <dbReference type="ARBA" id="ARBA00010544"/>
    </source>
</evidence>
<evidence type="ECO:0000256" key="2">
    <source>
        <dbReference type="ARBA" id="ARBA00004429"/>
    </source>
</evidence>
<evidence type="ECO:0000256" key="7">
    <source>
        <dbReference type="ARBA" id="ARBA00022519"/>
    </source>
</evidence>
<dbReference type="GO" id="GO:0017004">
    <property type="term" value="P:cytochrome complex assembly"/>
    <property type="evidence" value="ECO:0007669"/>
    <property type="project" value="UniProtKB-KW"/>
</dbReference>
<dbReference type="PRINTS" id="PR01414">
    <property type="entry name" value="CCMBBIOGNSIS"/>
</dbReference>
<evidence type="ECO:0000256" key="11">
    <source>
        <dbReference type="ARBA" id="ARBA00023136"/>
    </source>
</evidence>
<evidence type="ECO:0000313" key="15">
    <source>
        <dbReference type="Proteomes" id="UP000463975"/>
    </source>
</evidence>
<proteinExistence type="inferred from homology"/>
<dbReference type="PANTHER" id="PTHR30070">
    <property type="entry name" value="HEME EXPORTER PROTEIN B"/>
    <property type="match status" value="1"/>
</dbReference>
<evidence type="ECO:0000256" key="12">
    <source>
        <dbReference type="PIRNR" id="PIRNR002764"/>
    </source>
</evidence>
<dbReference type="InterPro" id="IPR003544">
    <property type="entry name" value="Cyt_c_biogenesis_CcmB"/>
</dbReference>
<comment type="similarity">
    <text evidence="3 12">Belongs to the CcmB/CycW/HelB family.</text>
</comment>
<keyword evidence="5 12" id="KW-0813">Transport</keyword>
<evidence type="ECO:0000256" key="9">
    <source>
        <dbReference type="ARBA" id="ARBA00022748"/>
    </source>
</evidence>
<evidence type="ECO:0000256" key="4">
    <source>
        <dbReference type="ARBA" id="ARBA00016452"/>
    </source>
</evidence>
<dbReference type="GO" id="GO:1903607">
    <property type="term" value="P:cytochrome c biosynthetic process"/>
    <property type="evidence" value="ECO:0007669"/>
    <property type="project" value="TreeGrafter"/>
</dbReference>
<keyword evidence="7 12" id="KW-0997">Cell inner membrane</keyword>
<dbReference type="PIRSF" id="PIRSF002764">
    <property type="entry name" value="CcmB"/>
    <property type="match status" value="1"/>
</dbReference>
<dbReference type="Pfam" id="PF03379">
    <property type="entry name" value="CcmB"/>
    <property type="match status" value="1"/>
</dbReference>
<dbReference type="AlphaFoldDB" id="A0A6P1N9D6"/>
<dbReference type="NCBIfam" id="TIGR01190">
    <property type="entry name" value="ccmB"/>
    <property type="match status" value="1"/>
</dbReference>
<accession>A0A6P1N9D6</accession>
<keyword evidence="11 12" id="KW-0472">Membrane</keyword>
<comment type="subcellular location">
    <subcellularLocation>
        <location evidence="2">Cell inner membrane</location>
        <topology evidence="2">Multi-pass membrane protein</topology>
    </subcellularLocation>
</comment>
<protein>
    <recommendedName>
        <fullName evidence="4 12">Heme exporter protein B</fullName>
    </recommendedName>
</protein>
<keyword evidence="15" id="KW-1185">Reference proteome</keyword>
<evidence type="ECO:0000313" key="14">
    <source>
        <dbReference type="EMBL" id="QHI95165.1"/>
    </source>
</evidence>
<evidence type="ECO:0000256" key="6">
    <source>
        <dbReference type="ARBA" id="ARBA00022475"/>
    </source>
</evidence>
<organism evidence="14 15">
    <name type="scientific">Aristophania vespae</name>
    <dbReference type="NCBI Taxonomy" id="2697033"/>
    <lineage>
        <taxon>Bacteria</taxon>
        <taxon>Pseudomonadati</taxon>
        <taxon>Pseudomonadota</taxon>
        <taxon>Alphaproteobacteria</taxon>
        <taxon>Acetobacterales</taxon>
        <taxon>Acetobacteraceae</taxon>
        <taxon>Aristophania</taxon>
    </lineage>
</organism>
<keyword evidence="6 12" id="KW-1003">Cell membrane</keyword>
<evidence type="ECO:0000256" key="5">
    <source>
        <dbReference type="ARBA" id="ARBA00022448"/>
    </source>
</evidence>
<keyword evidence="9 12" id="KW-0201">Cytochrome c-type biogenesis</keyword>
<evidence type="ECO:0000256" key="10">
    <source>
        <dbReference type="ARBA" id="ARBA00022989"/>
    </source>
</evidence>
<name>A0A6P1N9D6_9PROT</name>
<dbReference type="KEGG" id="bomb:GT348_01675"/>
<dbReference type="PANTHER" id="PTHR30070:SF1">
    <property type="entry name" value="CYTOCHROME C BIOGENESIS B-RELATED"/>
    <property type="match status" value="1"/>
</dbReference>
<dbReference type="EMBL" id="CP047652">
    <property type="protein sequence ID" value="QHI95165.1"/>
    <property type="molecule type" value="Genomic_DNA"/>
</dbReference>
<dbReference type="GO" id="GO:0015232">
    <property type="term" value="F:heme transmembrane transporter activity"/>
    <property type="evidence" value="ECO:0007669"/>
    <property type="project" value="InterPro"/>
</dbReference>
<feature type="transmembrane region" description="Helical" evidence="13">
    <location>
        <begin position="100"/>
        <end position="122"/>
    </location>
</feature>
<reference evidence="14 15" key="1">
    <citation type="submission" date="2020-01" db="EMBL/GenBank/DDBJ databases">
        <title>Genome sequencing of strain KACC 21507.</title>
        <authorList>
            <person name="Heo J."/>
            <person name="Kim S.-J."/>
            <person name="Kim J.-S."/>
            <person name="Hong S.-B."/>
            <person name="Kwon S.-W."/>
        </authorList>
    </citation>
    <scope>NUCLEOTIDE SEQUENCE [LARGE SCALE GENOMIC DNA]</scope>
    <source>
        <strain evidence="14 15">KACC 21507</strain>
    </source>
</reference>
<dbReference type="GO" id="GO:0005886">
    <property type="term" value="C:plasma membrane"/>
    <property type="evidence" value="ECO:0007669"/>
    <property type="project" value="UniProtKB-SubCell"/>
</dbReference>
<keyword evidence="10 13" id="KW-1133">Transmembrane helix</keyword>
<dbReference type="InterPro" id="IPR026031">
    <property type="entry name" value="Cyt_c_CcmB_bac"/>
</dbReference>
<evidence type="ECO:0000256" key="1">
    <source>
        <dbReference type="ARBA" id="ARBA00002442"/>
    </source>
</evidence>
<dbReference type="Proteomes" id="UP000463975">
    <property type="component" value="Chromosome"/>
</dbReference>
<feature type="transmembrane region" description="Helical" evidence="13">
    <location>
        <begin position="195"/>
        <end position="217"/>
    </location>
</feature>
<comment type="function">
    <text evidence="1 12">Required for the export of heme to the periplasm for the biogenesis of c-type cytochromes.</text>
</comment>
<sequence>MRGIFPALLERELRLAIFFGADTLASMLFFILCAALFPLALGPSPSMLHQMAPGILWVCLLLSSFPPLDRLFNNDFEDGSLDQLMISGLHPAAIALTKMIAHWLTTAVPLLIAALILGLMFGLEAREFPVILGSLALGSASLSLIGGMVAAISLGARRGNILLPLLGIPLSVPILIFGAGASYGPQLNISSASNLYFLGAFFFVTMPLCPLAASMGLKEACR</sequence>
<feature type="transmembrane region" description="Helical" evidence="13">
    <location>
        <begin position="15"/>
        <end position="41"/>
    </location>
</feature>
<evidence type="ECO:0000256" key="8">
    <source>
        <dbReference type="ARBA" id="ARBA00022692"/>
    </source>
</evidence>